<evidence type="ECO:0000259" key="1">
    <source>
        <dbReference type="Pfam" id="PF06568"/>
    </source>
</evidence>
<evidence type="ECO:0000313" key="3">
    <source>
        <dbReference type="Proteomes" id="UP000558284"/>
    </source>
</evidence>
<name>A0A838AYM4_9HYPH</name>
<protein>
    <submittedName>
        <fullName evidence="2">DUF1127 domain-containing protein</fullName>
    </submittedName>
</protein>
<feature type="domain" description="YjiS-like" evidence="1">
    <location>
        <begin position="5"/>
        <end position="41"/>
    </location>
</feature>
<accession>A0A838AYM4</accession>
<proteinExistence type="predicted"/>
<reference evidence="2 3" key="1">
    <citation type="submission" date="2020-07" db="EMBL/GenBank/DDBJ databases">
        <title>Definition of the novel symbiovar canariense within Mesorhizobium novociceri, a new species of genus Mesorhizobium nodulating Cicer canariense in the Caldera de Taburiente National Park (La Palma, Canary Islands).</title>
        <authorList>
            <person name="Leon-Barrios M."/>
            <person name="Perez-Yepez J."/>
            <person name="Flores-Felix J.D."/>
            <person name="Ramirez-Baena M.H."/>
            <person name="Pulido-Suarez L."/>
            <person name="Igual J.M."/>
            <person name="Velazquez E."/>
            <person name="Peix A."/>
        </authorList>
    </citation>
    <scope>NUCLEOTIDE SEQUENCE [LARGE SCALE GENOMIC DNA]</scope>
    <source>
        <strain evidence="2 3">CCANP35</strain>
    </source>
</reference>
<organism evidence="2 3">
    <name type="scientific">Mesorhizobium neociceri</name>
    <dbReference type="NCBI Taxonomy" id="1307853"/>
    <lineage>
        <taxon>Bacteria</taxon>
        <taxon>Pseudomonadati</taxon>
        <taxon>Pseudomonadota</taxon>
        <taxon>Alphaproteobacteria</taxon>
        <taxon>Hyphomicrobiales</taxon>
        <taxon>Phyllobacteriaceae</taxon>
        <taxon>Mesorhizobium</taxon>
    </lineage>
</organism>
<dbReference type="RefSeq" id="WP_181055516.1">
    <property type="nucleotide sequence ID" value="NZ_JACDTY010000001.1"/>
</dbReference>
<dbReference type="Pfam" id="PF06568">
    <property type="entry name" value="YjiS-like"/>
    <property type="match status" value="1"/>
</dbReference>
<dbReference type="Proteomes" id="UP000558284">
    <property type="component" value="Unassembled WGS sequence"/>
</dbReference>
<dbReference type="AlphaFoldDB" id="A0A838AYM4"/>
<gene>
    <name evidence="2" type="ORF">H0241_00680</name>
</gene>
<dbReference type="EMBL" id="JACDTY010000001">
    <property type="protein sequence ID" value="MBA1138772.1"/>
    <property type="molecule type" value="Genomic_DNA"/>
</dbReference>
<sequence>MLHELRHRFARWLAYRQTLASLRRLPDSILADAGLSRDEIRERARDASLRR</sequence>
<keyword evidence="3" id="KW-1185">Reference proteome</keyword>
<comment type="caution">
    <text evidence="2">The sequence shown here is derived from an EMBL/GenBank/DDBJ whole genome shotgun (WGS) entry which is preliminary data.</text>
</comment>
<dbReference type="InterPro" id="IPR009506">
    <property type="entry name" value="YjiS-like"/>
</dbReference>
<evidence type="ECO:0000313" key="2">
    <source>
        <dbReference type="EMBL" id="MBA1138772.1"/>
    </source>
</evidence>